<feature type="region of interest" description="Disordered" evidence="1">
    <location>
        <begin position="36"/>
        <end position="58"/>
    </location>
</feature>
<dbReference type="AlphaFoldDB" id="A0A8K0P039"/>
<dbReference type="PANTHER" id="PTHR15739">
    <property type="entry name" value="ZINC FINGER PROTEIN"/>
    <property type="match status" value="1"/>
</dbReference>
<dbReference type="OrthoDB" id="61560at2759"/>
<name>A0A8K0P039_LADFU</name>
<dbReference type="Proteomes" id="UP000792457">
    <property type="component" value="Unassembled WGS sequence"/>
</dbReference>
<dbReference type="PANTHER" id="PTHR15739:SF5">
    <property type="entry name" value="LD23158P"/>
    <property type="match status" value="1"/>
</dbReference>
<evidence type="ECO:0000313" key="3">
    <source>
        <dbReference type="Proteomes" id="UP000792457"/>
    </source>
</evidence>
<dbReference type="InterPro" id="IPR032675">
    <property type="entry name" value="LRR_dom_sf"/>
</dbReference>
<reference evidence="2" key="2">
    <citation type="submission" date="2017-10" db="EMBL/GenBank/DDBJ databases">
        <title>Ladona fulva Genome sequencing and assembly.</title>
        <authorList>
            <person name="Murali S."/>
            <person name="Richards S."/>
            <person name="Bandaranaike D."/>
            <person name="Bellair M."/>
            <person name="Blankenburg K."/>
            <person name="Chao H."/>
            <person name="Dinh H."/>
            <person name="Doddapaneni H."/>
            <person name="Dugan-Rocha S."/>
            <person name="Elkadiri S."/>
            <person name="Gnanaolivu R."/>
            <person name="Hernandez B."/>
            <person name="Skinner E."/>
            <person name="Javaid M."/>
            <person name="Lee S."/>
            <person name="Li M."/>
            <person name="Ming W."/>
            <person name="Munidasa M."/>
            <person name="Muniz J."/>
            <person name="Nguyen L."/>
            <person name="Hughes D."/>
            <person name="Osuji N."/>
            <person name="Pu L.-L."/>
            <person name="Puazo M."/>
            <person name="Qu C."/>
            <person name="Quiroz J."/>
            <person name="Raj R."/>
            <person name="Weissenberger G."/>
            <person name="Xin Y."/>
            <person name="Zou X."/>
            <person name="Han Y."/>
            <person name="Worley K."/>
            <person name="Muzny D."/>
            <person name="Gibbs R."/>
        </authorList>
    </citation>
    <scope>NUCLEOTIDE SEQUENCE</scope>
    <source>
        <strain evidence="2">Sampled in the wild</strain>
    </source>
</reference>
<dbReference type="InterPro" id="IPR052283">
    <property type="entry name" value="GenomicStab_NeuMorph_Reg"/>
</dbReference>
<organism evidence="2 3">
    <name type="scientific">Ladona fulva</name>
    <name type="common">Scarce chaser dragonfly</name>
    <name type="synonym">Libellula fulva</name>
    <dbReference type="NCBI Taxonomy" id="123851"/>
    <lineage>
        <taxon>Eukaryota</taxon>
        <taxon>Metazoa</taxon>
        <taxon>Ecdysozoa</taxon>
        <taxon>Arthropoda</taxon>
        <taxon>Hexapoda</taxon>
        <taxon>Insecta</taxon>
        <taxon>Pterygota</taxon>
        <taxon>Palaeoptera</taxon>
        <taxon>Odonata</taxon>
        <taxon>Epiprocta</taxon>
        <taxon>Anisoptera</taxon>
        <taxon>Libelluloidea</taxon>
        <taxon>Libellulidae</taxon>
        <taxon>Ladona</taxon>
    </lineage>
</organism>
<dbReference type="Gene3D" id="3.80.10.10">
    <property type="entry name" value="Ribonuclease Inhibitor"/>
    <property type="match status" value="1"/>
</dbReference>
<comment type="caution">
    <text evidence="2">The sequence shown here is derived from an EMBL/GenBank/DDBJ whole genome shotgun (WGS) entry which is preliminary data.</text>
</comment>
<accession>A0A8K0P039</accession>
<evidence type="ECO:0000313" key="2">
    <source>
        <dbReference type="EMBL" id="KAG8226264.1"/>
    </source>
</evidence>
<evidence type="ECO:0000256" key="1">
    <source>
        <dbReference type="SAM" id="MobiDB-lite"/>
    </source>
</evidence>
<feature type="region of interest" description="Disordered" evidence="1">
    <location>
        <begin position="321"/>
        <end position="379"/>
    </location>
</feature>
<dbReference type="EMBL" id="KZ308273">
    <property type="protein sequence ID" value="KAG8226264.1"/>
    <property type="molecule type" value="Genomic_DNA"/>
</dbReference>
<dbReference type="SUPFAM" id="SSF52047">
    <property type="entry name" value="RNI-like"/>
    <property type="match status" value="1"/>
</dbReference>
<proteinExistence type="predicted"/>
<gene>
    <name evidence="2" type="ORF">J437_LFUL004821</name>
</gene>
<reference evidence="2" key="1">
    <citation type="submission" date="2013-04" db="EMBL/GenBank/DDBJ databases">
        <authorList>
            <person name="Qu J."/>
            <person name="Murali S.C."/>
            <person name="Bandaranaike D."/>
            <person name="Bellair M."/>
            <person name="Blankenburg K."/>
            <person name="Chao H."/>
            <person name="Dinh H."/>
            <person name="Doddapaneni H."/>
            <person name="Downs B."/>
            <person name="Dugan-Rocha S."/>
            <person name="Elkadiri S."/>
            <person name="Gnanaolivu R.D."/>
            <person name="Hernandez B."/>
            <person name="Javaid M."/>
            <person name="Jayaseelan J.C."/>
            <person name="Lee S."/>
            <person name="Li M."/>
            <person name="Ming W."/>
            <person name="Munidasa M."/>
            <person name="Muniz J."/>
            <person name="Nguyen L."/>
            <person name="Ongeri F."/>
            <person name="Osuji N."/>
            <person name="Pu L.-L."/>
            <person name="Puazo M."/>
            <person name="Qu C."/>
            <person name="Quiroz J."/>
            <person name="Raj R."/>
            <person name="Weissenberger G."/>
            <person name="Xin Y."/>
            <person name="Zou X."/>
            <person name="Han Y."/>
            <person name="Richards S."/>
            <person name="Worley K."/>
            <person name="Muzny D."/>
            <person name="Gibbs R."/>
        </authorList>
    </citation>
    <scope>NUCLEOTIDE SEQUENCE</scope>
    <source>
        <strain evidence="2">Sampled in the wild</strain>
    </source>
</reference>
<protein>
    <submittedName>
        <fullName evidence="2">Uncharacterized protein</fullName>
    </submittedName>
</protein>
<sequence>MQWRTVRMKNSQVVDWVGFAETLARNRTEVLDLRKMLLPTSAPTPSSEDGSSKSKDRRNQWGQEFCRAIHKTSGTLRRLDLCRCGMDVLEGVASACHNLTALCALAIRSQNLSLDFVGKITNLQELRLKSPNGMNLVGDLSELSKLTSLKHLSLTTVRDLVGDEGERLSFLSSLIHLESLELGECASFGEVACDAFTSLVYLVRLRLERGQVGEKLGNIVAENEEEQKGLLVALSKLPALTQLELVNFDIGSGFDRSLAKCTSLKRLLIIPTYVAQSATSNHLVMSGAIKLSRSLVNFTWGVTHEVLQAIELFVASDNASVNKEENGSSGEEQDEGKRISKGKSLPSSECLPILKPLPSASNESEEKAEEEEDSESDNFSRVEFVPLSRLHGILSAAMPSTKVQIVKMPFSATWRQGMSEVDL</sequence>
<keyword evidence="3" id="KW-1185">Reference proteome</keyword>
<feature type="compositionally biased region" description="Acidic residues" evidence="1">
    <location>
        <begin position="366"/>
        <end position="376"/>
    </location>
</feature>